<gene>
    <name evidence="2" type="ORF">SAMN04488554_0472</name>
</gene>
<organism evidence="2 3">
    <name type="scientific">Ruania alba</name>
    <dbReference type="NCBI Taxonomy" id="648782"/>
    <lineage>
        <taxon>Bacteria</taxon>
        <taxon>Bacillati</taxon>
        <taxon>Actinomycetota</taxon>
        <taxon>Actinomycetes</taxon>
        <taxon>Micrococcales</taxon>
        <taxon>Ruaniaceae</taxon>
        <taxon>Ruania</taxon>
    </lineage>
</organism>
<sequence>MSQTIDGPTAGVLYEGAADLFHAYQGQLHALLMSVHEGEWAVGQAQYGAFAQRCPDHPEGPARYHFQYLRHVRTGRPAEEVMAQALTMLRGAGLAPNAESYGSGERAQHALIVRGDDRYAELVVSCYPATGSVRVAARTACAPGDPSELNALIFPEPRDGRIGALQPRSEGPESAPQFYFPPGET</sequence>
<dbReference type="STRING" id="648782.SAMN04488554_0472"/>
<evidence type="ECO:0000313" key="3">
    <source>
        <dbReference type="Proteomes" id="UP000199220"/>
    </source>
</evidence>
<dbReference type="Proteomes" id="UP000199220">
    <property type="component" value="Unassembled WGS sequence"/>
</dbReference>
<evidence type="ECO:0000256" key="1">
    <source>
        <dbReference type="SAM" id="MobiDB-lite"/>
    </source>
</evidence>
<accession>A0A1H5CU89</accession>
<dbReference type="RefSeq" id="WP_089771525.1">
    <property type="nucleotide sequence ID" value="NZ_FNTX01000001.1"/>
</dbReference>
<feature type="region of interest" description="Disordered" evidence="1">
    <location>
        <begin position="159"/>
        <end position="185"/>
    </location>
</feature>
<proteinExistence type="predicted"/>
<keyword evidence="3" id="KW-1185">Reference proteome</keyword>
<dbReference type="OrthoDB" id="5057430at2"/>
<protein>
    <submittedName>
        <fullName evidence="2">Uncharacterized protein</fullName>
    </submittedName>
</protein>
<reference evidence="3" key="1">
    <citation type="submission" date="2016-10" db="EMBL/GenBank/DDBJ databases">
        <authorList>
            <person name="Varghese N."/>
            <person name="Submissions S."/>
        </authorList>
    </citation>
    <scope>NUCLEOTIDE SEQUENCE [LARGE SCALE GENOMIC DNA]</scope>
    <source>
        <strain evidence="3">DSM 21368</strain>
    </source>
</reference>
<evidence type="ECO:0000313" key="2">
    <source>
        <dbReference type="EMBL" id="SED70173.1"/>
    </source>
</evidence>
<name>A0A1H5CU89_9MICO</name>
<dbReference type="AlphaFoldDB" id="A0A1H5CU89"/>
<dbReference type="EMBL" id="FNTX01000001">
    <property type="protein sequence ID" value="SED70173.1"/>
    <property type="molecule type" value="Genomic_DNA"/>
</dbReference>